<dbReference type="EMBL" id="CAFBMH010000001">
    <property type="protein sequence ID" value="CAB4888837.1"/>
    <property type="molecule type" value="Genomic_DNA"/>
</dbReference>
<reference evidence="4" key="1">
    <citation type="submission" date="2020-05" db="EMBL/GenBank/DDBJ databases">
        <authorList>
            <person name="Chiriac C."/>
            <person name="Salcher M."/>
            <person name="Ghai R."/>
            <person name="Kavagutti S V."/>
        </authorList>
    </citation>
    <scope>NUCLEOTIDE SEQUENCE</scope>
</reference>
<dbReference type="PRINTS" id="PR00080">
    <property type="entry name" value="SDRFAMILY"/>
</dbReference>
<dbReference type="InterPro" id="IPR050259">
    <property type="entry name" value="SDR"/>
</dbReference>
<dbReference type="Gene3D" id="3.40.50.720">
    <property type="entry name" value="NAD(P)-binding Rossmann-like Domain"/>
    <property type="match status" value="1"/>
</dbReference>
<dbReference type="InterPro" id="IPR036291">
    <property type="entry name" value="NAD(P)-bd_dom_sf"/>
</dbReference>
<dbReference type="EMBL" id="CAFABA010000068">
    <property type="protein sequence ID" value="CAB4832697.1"/>
    <property type="molecule type" value="Genomic_DNA"/>
</dbReference>
<dbReference type="PANTHER" id="PTHR42879">
    <property type="entry name" value="3-OXOACYL-(ACYL-CARRIER-PROTEIN) REDUCTASE"/>
    <property type="match status" value="1"/>
</dbReference>
<dbReference type="InterPro" id="IPR002347">
    <property type="entry name" value="SDR_fam"/>
</dbReference>
<accession>A0A6J7AIM6</accession>
<evidence type="ECO:0000313" key="3">
    <source>
        <dbReference type="EMBL" id="CAB4729419.1"/>
    </source>
</evidence>
<evidence type="ECO:0000313" key="4">
    <source>
        <dbReference type="EMBL" id="CAB4832697.1"/>
    </source>
</evidence>
<evidence type="ECO:0000256" key="1">
    <source>
        <dbReference type="ARBA" id="ARBA00006484"/>
    </source>
</evidence>
<keyword evidence="2" id="KW-0560">Oxidoreductase</keyword>
<dbReference type="Pfam" id="PF13561">
    <property type="entry name" value="adh_short_C2"/>
    <property type="match status" value="1"/>
</dbReference>
<dbReference type="AlphaFoldDB" id="A0A6J7AIM6"/>
<dbReference type="EMBL" id="CAEZYR010000008">
    <property type="protein sequence ID" value="CAB4729419.1"/>
    <property type="molecule type" value="Genomic_DNA"/>
</dbReference>
<gene>
    <name evidence="3" type="ORF">UFOPK2754_00369</name>
    <name evidence="4" type="ORF">UFOPK3139_01690</name>
    <name evidence="5" type="ORF">UFOPK3543_00073</name>
    <name evidence="6" type="ORF">UFOPK3967_03244</name>
</gene>
<dbReference type="PANTHER" id="PTHR42879:SF2">
    <property type="entry name" value="3-OXOACYL-[ACYL-CARRIER-PROTEIN] REDUCTASE FABG"/>
    <property type="match status" value="1"/>
</dbReference>
<evidence type="ECO:0000256" key="2">
    <source>
        <dbReference type="ARBA" id="ARBA00023002"/>
    </source>
</evidence>
<organism evidence="4">
    <name type="scientific">freshwater metagenome</name>
    <dbReference type="NCBI Taxonomy" id="449393"/>
    <lineage>
        <taxon>unclassified sequences</taxon>
        <taxon>metagenomes</taxon>
        <taxon>ecological metagenomes</taxon>
    </lineage>
</organism>
<comment type="similarity">
    <text evidence="1">Belongs to the short-chain dehydrogenases/reductases (SDR) family.</text>
</comment>
<dbReference type="GO" id="GO:0016491">
    <property type="term" value="F:oxidoreductase activity"/>
    <property type="evidence" value="ECO:0007669"/>
    <property type="project" value="UniProtKB-KW"/>
</dbReference>
<name>A0A6J7AIM6_9ZZZZ</name>
<evidence type="ECO:0000313" key="6">
    <source>
        <dbReference type="EMBL" id="CAB5028516.1"/>
    </source>
</evidence>
<proteinExistence type="inferred from homology"/>
<sequence length="255" mass="25917">MSSASAGPTNAGLAGRVALVTGAGRNVGAGIAHALAAAGAHVAVNDLHGERAEATAQEIIARGGTAIAIAADVCDAEQVRAACDATIRELGPIDILVNNAGVPDAGVPLQAFRDMPIEDWDRYLRLNLHAVLLCAKAVLDPMCDRGFGRIITITSEAGRLGVPPGLSLYAAGKAGAAGFSRVLAHEVGKFGVTVNCVSLGPMENATMREQVLKAMPTRRYGTPADVGAAVAYLASPGASWVTGQTLAVNGGHFTT</sequence>
<dbReference type="SUPFAM" id="SSF51735">
    <property type="entry name" value="NAD(P)-binding Rossmann-fold domains"/>
    <property type="match status" value="1"/>
</dbReference>
<dbReference type="PRINTS" id="PR00081">
    <property type="entry name" value="GDHRDH"/>
</dbReference>
<evidence type="ECO:0000313" key="5">
    <source>
        <dbReference type="EMBL" id="CAB4888837.1"/>
    </source>
</evidence>
<protein>
    <submittedName>
        <fullName evidence="4">Unannotated protein</fullName>
    </submittedName>
</protein>
<dbReference type="FunFam" id="3.40.50.720:FF:000173">
    <property type="entry name" value="3-oxoacyl-[acyl-carrier protein] reductase"/>
    <property type="match status" value="1"/>
</dbReference>
<dbReference type="EMBL" id="CAFBOS010000350">
    <property type="protein sequence ID" value="CAB5028516.1"/>
    <property type="molecule type" value="Genomic_DNA"/>
</dbReference>